<accession>A0A8S1LUW0</accession>
<organism evidence="1 2">
    <name type="scientific">Paramecium sonneborni</name>
    <dbReference type="NCBI Taxonomy" id="65129"/>
    <lineage>
        <taxon>Eukaryota</taxon>
        <taxon>Sar</taxon>
        <taxon>Alveolata</taxon>
        <taxon>Ciliophora</taxon>
        <taxon>Intramacronucleata</taxon>
        <taxon>Oligohymenophorea</taxon>
        <taxon>Peniculida</taxon>
        <taxon>Parameciidae</taxon>
        <taxon>Paramecium</taxon>
    </lineage>
</organism>
<evidence type="ECO:0000313" key="1">
    <source>
        <dbReference type="EMBL" id="CAD8072518.1"/>
    </source>
</evidence>
<comment type="caution">
    <text evidence="1">The sequence shown here is derived from an EMBL/GenBank/DDBJ whole genome shotgun (WGS) entry which is preliminary data.</text>
</comment>
<protein>
    <submittedName>
        <fullName evidence="1">Uncharacterized protein</fullName>
    </submittedName>
</protein>
<proteinExistence type="predicted"/>
<dbReference type="EMBL" id="CAJJDN010000029">
    <property type="protein sequence ID" value="CAD8072518.1"/>
    <property type="molecule type" value="Genomic_DNA"/>
</dbReference>
<dbReference type="AlphaFoldDB" id="A0A8S1LUW0"/>
<sequence>MESSQYMSFSKQTIRKFDQQKNMRKKEQCCQIIN</sequence>
<reference evidence="1" key="1">
    <citation type="submission" date="2021-01" db="EMBL/GenBank/DDBJ databases">
        <authorList>
            <consortium name="Genoscope - CEA"/>
            <person name="William W."/>
        </authorList>
    </citation>
    <scope>NUCLEOTIDE SEQUENCE</scope>
</reference>
<keyword evidence="2" id="KW-1185">Reference proteome</keyword>
<dbReference type="Proteomes" id="UP000692954">
    <property type="component" value="Unassembled WGS sequence"/>
</dbReference>
<evidence type="ECO:0000313" key="2">
    <source>
        <dbReference type="Proteomes" id="UP000692954"/>
    </source>
</evidence>
<name>A0A8S1LUW0_9CILI</name>
<gene>
    <name evidence="1" type="ORF">PSON_ATCC_30995.1.T0290205</name>
</gene>